<accession>A0A1S7SFK1</accession>
<evidence type="ECO:0000313" key="2">
    <source>
        <dbReference type="Proteomes" id="UP000191897"/>
    </source>
</evidence>
<dbReference type="AlphaFoldDB" id="A0A1S7SFK1"/>
<organism evidence="1 2">
    <name type="scientific">Agrobacterium tumefaciens str. Kerr 14</name>
    <dbReference type="NCBI Taxonomy" id="1183424"/>
    <lineage>
        <taxon>Bacteria</taxon>
        <taxon>Pseudomonadati</taxon>
        <taxon>Pseudomonadota</taxon>
        <taxon>Alphaproteobacteria</taxon>
        <taxon>Hyphomicrobiales</taxon>
        <taxon>Rhizobiaceae</taxon>
        <taxon>Rhizobium/Agrobacterium group</taxon>
        <taxon>Agrobacterium</taxon>
        <taxon>Agrobacterium tumefaciens complex</taxon>
    </lineage>
</organism>
<proteinExistence type="predicted"/>
<sequence length="197" mass="21662">MTVFGYEDVDRTSYGLCGCEPEKSLGSLIPTNDRPGQIFADDGIERAIHNGCEASFAVIFAAPLIDLLLKHVHSCVTSKNNGAVDWVKGRLISNFDRCKTSGLRICSSVVVIFSKGLLANMASLDQREREALIVWTRSYRAAVGLKDQALSNVRSAEGARSEPVTESRRFCEAVAMWQVSYKGEPDMSFAHRGLSRL</sequence>
<dbReference type="EMBL" id="FBWC01000042">
    <property type="protein sequence ID" value="CUX68145.1"/>
    <property type="molecule type" value="Genomic_DNA"/>
</dbReference>
<name>A0A1S7SFK1_AGRTU</name>
<protein>
    <submittedName>
        <fullName evidence="1">Uncharacterized protein</fullName>
    </submittedName>
</protein>
<gene>
    <name evidence="1" type="ORF">AGR4C_pb30094</name>
</gene>
<evidence type="ECO:0000313" key="1">
    <source>
        <dbReference type="EMBL" id="CUX68145.1"/>
    </source>
</evidence>
<dbReference type="Proteomes" id="UP000191897">
    <property type="component" value="Unassembled WGS sequence"/>
</dbReference>
<reference evidence="1 2" key="1">
    <citation type="submission" date="2016-01" db="EMBL/GenBank/DDBJ databases">
        <authorList>
            <person name="Oliw E.H."/>
        </authorList>
    </citation>
    <scope>NUCLEOTIDE SEQUENCE [LARGE SCALE GENOMIC DNA]</scope>
    <source>
        <strain evidence="1 2">Kerr 14</strain>
    </source>
</reference>